<dbReference type="EMBL" id="CM016560">
    <property type="protein sequence ID" value="TKV98735.1"/>
    <property type="molecule type" value="Genomic_DNA"/>
</dbReference>
<name>A0A4V6D2H8_SETVI</name>
<protein>
    <submittedName>
        <fullName evidence="2">Uncharacterized protein</fullName>
    </submittedName>
</protein>
<keyword evidence="1" id="KW-0732">Signal</keyword>
<dbReference type="AlphaFoldDB" id="A0A4V6D2H8"/>
<feature type="signal peptide" evidence="1">
    <location>
        <begin position="1"/>
        <end position="21"/>
    </location>
</feature>
<proteinExistence type="predicted"/>
<dbReference type="Gramene" id="TKV98735">
    <property type="protein sequence ID" value="TKV98735"/>
    <property type="gene ID" value="SEVIR_9G580050v2"/>
</dbReference>
<gene>
    <name evidence="2" type="ORF">SEVIR_9G580050v2</name>
</gene>
<reference evidence="2" key="1">
    <citation type="submission" date="2019-03" db="EMBL/GenBank/DDBJ databases">
        <title>WGS assembly of Setaria viridis.</title>
        <authorList>
            <person name="Huang P."/>
            <person name="Jenkins J."/>
            <person name="Grimwood J."/>
            <person name="Barry K."/>
            <person name="Healey A."/>
            <person name="Mamidi S."/>
            <person name="Sreedasyam A."/>
            <person name="Shu S."/>
            <person name="Feldman M."/>
            <person name="Wu J."/>
            <person name="Yu Y."/>
            <person name="Chen C."/>
            <person name="Johnson J."/>
            <person name="Rokhsar D."/>
            <person name="Baxter I."/>
            <person name="Schmutz J."/>
            <person name="Brutnell T."/>
            <person name="Kellogg E."/>
        </authorList>
    </citation>
    <scope>NUCLEOTIDE SEQUENCE [LARGE SCALE GENOMIC DNA]</scope>
</reference>
<evidence type="ECO:0000313" key="3">
    <source>
        <dbReference type="Proteomes" id="UP000298652"/>
    </source>
</evidence>
<organism evidence="2 3">
    <name type="scientific">Setaria viridis</name>
    <name type="common">Green bristlegrass</name>
    <name type="synonym">Setaria italica subsp. viridis</name>
    <dbReference type="NCBI Taxonomy" id="4556"/>
    <lineage>
        <taxon>Eukaryota</taxon>
        <taxon>Viridiplantae</taxon>
        <taxon>Streptophyta</taxon>
        <taxon>Embryophyta</taxon>
        <taxon>Tracheophyta</taxon>
        <taxon>Spermatophyta</taxon>
        <taxon>Magnoliopsida</taxon>
        <taxon>Liliopsida</taxon>
        <taxon>Poales</taxon>
        <taxon>Poaceae</taxon>
        <taxon>PACMAD clade</taxon>
        <taxon>Panicoideae</taxon>
        <taxon>Panicodae</taxon>
        <taxon>Paniceae</taxon>
        <taxon>Cenchrinae</taxon>
        <taxon>Setaria</taxon>
    </lineage>
</organism>
<dbReference type="Proteomes" id="UP000298652">
    <property type="component" value="Chromosome 9"/>
</dbReference>
<keyword evidence="3" id="KW-1185">Reference proteome</keyword>
<feature type="chain" id="PRO_5020205256" evidence="1">
    <location>
        <begin position="22"/>
        <end position="34"/>
    </location>
</feature>
<evidence type="ECO:0000256" key="1">
    <source>
        <dbReference type="SAM" id="SignalP"/>
    </source>
</evidence>
<accession>A0A4V6D2H8</accession>
<sequence length="34" mass="4225">MFIPFFLPLILLRFLSVTTHQQEIFIFYSSYIWI</sequence>
<evidence type="ECO:0000313" key="2">
    <source>
        <dbReference type="EMBL" id="TKV98735.1"/>
    </source>
</evidence>